<evidence type="ECO:0000259" key="1">
    <source>
        <dbReference type="PROSITE" id="PS51186"/>
    </source>
</evidence>
<dbReference type="SUPFAM" id="SSF55729">
    <property type="entry name" value="Acyl-CoA N-acyltransferases (Nat)"/>
    <property type="match status" value="1"/>
</dbReference>
<name>A0A379YCK4_9GAMM</name>
<dbReference type="InterPro" id="IPR000182">
    <property type="entry name" value="GNAT_dom"/>
</dbReference>
<proteinExistence type="predicted"/>
<dbReference type="Pfam" id="PF00583">
    <property type="entry name" value="Acetyltransf_1"/>
    <property type="match status" value="1"/>
</dbReference>
<keyword evidence="2" id="KW-0808">Transferase</keyword>
<gene>
    <name evidence="2" type="ORF">NCTC11544_00237</name>
</gene>
<sequence length="186" mass="20514">MIIRQAQPEDYPAILQLQTENTPANLSDSQKRQGFIVSSMNDAQLAHINQGLGILVAVEDQTLAGFVCLMTPDAQPRPPVVDAMLEKLAGESFNGRPLSEQRVFMYGPVCLDPAWRGKGVLKQLFAAVKAHTREKFDVGALFIDDNNPHSLAAHQQGLKMTVLAPFHCGPHGYQLLVFTTREQTYS</sequence>
<dbReference type="PROSITE" id="PS51186">
    <property type="entry name" value="GNAT"/>
    <property type="match status" value="1"/>
</dbReference>
<organism evidence="2 3">
    <name type="scientific">Serratia quinivorans</name>
    <dbReference type="NCBI Taxonomy" id="137545"/>
    <lineage>
        <taxon>Bacteria</taxon>
        <taxon>Pseudomonadati</taxon>
        <taxon>Pseudomonadota</taxon>
        <taxon>Gammaproteobacteria</taxon>
        <taxon>Enterobacterales</taxon>
        <taxon>Yersiniaceae</taxon>
        <taxon>Serratia</taxon>
    </lineage>
</organism>
<reference evidence="2 3" key="1">
    <citation type="submission" date="2018-06" db="EMBL/GenBank/DDBJ databases">
        <authorList>
            <consortium name="Pathogen Informatics"/>
            <person name="Doyle S."/>
        </authorList>
    </citation>
    <scope>NUCLEOTIDE SEQUENCE [LARGE SCALE GENOMIC DNA]</scope>
    <source>
        <strain evidence="2 3">NCTC11544</strain>
    </source>
</reference>
<dbReference type="Gene3D" id="3.40.630.30">
    <property type="match status" value="1"/>
</dbReference>
<dbReference type="AlphaFoldDB" id="A0A379YCK4"/>
<dbReference type="GO" id="GO:0016747">
    <property type="term" value="F:acyltransferase activity, transferring groups other than amino-acyl groups"/>
    <property type="evidence" value="ECO:0007669"/>
    <property type="project" value="InterPro"/>
</dbReference>
<feature type="domain" description="N-acetyltransferase" evidence="1">
    <location>
        <begin position="1"/>
        <end position="186"/>
    </location>
</feature>
<accession>A0A379YCK4</accession>
<dbReference type="CDD" id="cd04301">
    <property type="entry name" value="NAT_SF"/>
    <property type="match status" value="1"/>
</dbReference>
<dbReference type="EMBL" id="UGYN01000002">
    <property type="protein sequence ID" value="SUI43509.1"/>
    <property type="molecule type" value="Genomic_DNA"/>
</dbReference>
<dbReference type="Proteomes" id="UP000255529">
    <property type="component" value="Unassembled WGS sequence"/>
</dbReference>
<evidence type="ECO:0000313" key="3">
    <source>
        <dbReference type="Proteomes" id="UP000255529"/>
    </source>
</evidence>
<dbReference type="InterPro" id="IPR016181">
    <property type="entry name" value="Acyl_CoA_acyltransferase"/>
</dbReference>
<dbReference type="RefSeq" id="WP_115182722.1">
    <property type="nucleotide sequence ID" value="NZ_CAMKUF010000001.1"/>
</dbReference>
<protein>
    <submittedName>
        <fullName evidence="2">Predicted acetyltransferase</fullName>
    </submittedName>
</protein>
<evidence type="ECO:0000313" key="2">
    <source>
        <dbReference type="EMBL" id="SUI43509.1"/>
    </source>
</evidence>